<protein>
    <submittedName>
        <fullName evidence="1">Uncharacterized protein</fullName>
    </submittedName>
</protein>
<organism evidence="1 2">
    <name type="scientific">Candidatus Nealsonbacteria bacterium CG08_land_8_20_14_0_20_38_20</name>
    <dbReference type="NCBI Taxonomy" id="1974705"/>
    <lineage>
        <taxon>Bacteria</taxon>
        <taxon>Candidatus Nealsoniibacteriota</taxon>
    </lineage>
</organism>
<sequence>MVRNIERDPFERDPLKKSPDELKIAEIEKMIKTGKITPEDVKKMTEIRKSGKKPAESFEQVKEILRKSVEREKPPEK</sequence>
<dbReference type="AlphaFoldDB" id="A0A2H0YP11"/>
<comment type="caution">
    <text evidence="1">The sequence shown here is derived from an EMBL/GenBank/DDBJ whole genome shotgun (WGS) entry which is preliminary data.</text>
</comment>
<dbReference type="EMBL" id="PEYD01000033">
    <property type="protein sequence ID" value="PIS39482.1"/>
    <property type="molecule type" value="Genomic_DNA"/>
</dbReference>
<evidence type="ECO:0000313" key="2">
    <source>
        <dbReference type="Proteomes" id="UP000230088"/>
    </source>
</evidence>
<dbReference type="Proteomes" id="UP000230088">
    <property type="component" value="Unassembled WGS sequence"/>
</dbReference>
<reference evidence="2" key="1">
    <citation type="submission" date="2017-09" db="EMBL/GenBank/DDBJ databases">
        <title>Depth-based differentiation of microbial function through sediment-hosted aquifers and enrichment of novel symbionts in the deep terrestrial subsurface.</title>
        <authorList>
            <person name="Probst A.J."/>
            <person name="Ladd B."/>
            <person name="Jarett J.K."/>
            <person name="Geller-Mcgrath D.E."/>
            <person name="Sieber C.M.K."/>
            <person name="Emerson J.B."/>
            <person name="Anantharaman K."/>
            <person name="Thomas B.C."/>
            <person name="Malmstrom R."/>
            <person name="Stieglmeier M."/>
            <person name="Klingl A."/>
            <person name="Woyke T."/>
            <person name="Ryan C.M."/>
            <person name="Banfield J.F."/>
        </authorList>
    </citation>
    <scope>NUCLEOTIDE SEQUENCE [LARGE SCALE GENOMIC DNA]</scope>
</reference>
<evidence type="ECO:0000313" key="1">
    <source>
        <dbReference type="EMBL" id="PIS39482.1"/>
    </source>
</evidence>
<accession>A0A2H0YP11</accession>
<gene>
    <name evidence="1" type="ORF">COT33_01695</name>
</gene>
<name>A0A2H0YP11_9BACT</name>
<proteinExistence type="predicted"/>